<dbReference type="PROSITE" id="PS00135">
    <property type="entry name" value="TRYPSIN_SER"/>
    <property type="match status" value="1"/>
</dbReference>
<dbReference type="InterPro" id="IPR001254">
    <property type="entry name" value="Trypsin_dom"/>
</dbReference>
<dbReference type="AlphaFoldDB" id="A0A6P8QSF5"/>
<evidence type="ECO:0000256" key="3">
    <source>
        <dbReference type="ARBA" id="ARBA00022825"/>
    </source>
</evidence>
<dbReference type="InterPro" id="IPR001314">
    <property type="entry name" value="Peptidase_S1A"/>
</dbReference>
<evidence type="ECO:0000256" key="6">
    <source>
        <dbReference type="RuleBase" id="RU363034"/>
    </source>
</evidence>
<keyword evidence="2 6" id="KW-0378">Hydrolase</keyword>
<dbReference type="PRINTS" id="PR00722">
    <property type="entry name" value="CHYMOTRYPSIN"/>
</dbReference>
<sequence length="285" mass="31026">MHLGYKNLKKKFSLGTEIFLCTQEEQDFGIIVYDDLKVAKEVEKDCGVPAITPELNNLQRIINGEEAISGSWPWQVSLQYFGSHYCGGSIINENWIVTAAHCDPRPNSDVVVIGEHDRSSDKEQLQIIAIEAVFVHPEWNGIGSTDVTLVKLVSPIQFNQRASPVCLATEDNFPAGTQLVTTGWGRTAYESAIRLQQVALPLVSEEVCKAQWGDTVNDSMICGGAAGASSCHGDSGGPLVIKINEVWNLVGIVSWGSSSCNVELPAAYARITYARGWIEETIAAN</sequence>
<evidence type="ECO:0000256" key="1">
    <source>
        <dbReference type="ARBA" id="ARBA00022670"/>
    </source>
</evidence>
<dbReference type="PROSITE" id="PS50240">
    <property type="entry name" value="TRYPSIN_DOM"/>
    <property type="match status" value="1"/>
</dbReference>
<dbReference type="Proteomes" id="UP000515159">
    <property type="component" value="Chromosome 4"/>
</dbReference>
<dbReference type="GO" id="GO:0004252">
    <property type="term" value="F:serine-type endopeptidase activity"/>
    <property type="evidence" value="ECO:0007669"/>
    <property type="project" value="InterPro"/>
</dbReference>
<dbReference type="PANTHER" id="PTHR24250:SF50">
    <property type="entry name" value="PEPTIDASE S1 DOMAIN-CONTAINING PROTEIN"/>
    <property type="match status" value="1"/>
</dbReference>
<protein>
    <submittedName>
        <fullName evidence="9">Chymotrypsinogen A-like</fullName>
    </submittedName>
</protein>
<dbReference type="InterPro" id="IPR018114">
    <property type="entry name" value="TRYPSIN_HIS"/>
</dbReference>
<dbReference type="RefSeq" id="XP_033798830.1">
    <property type="nucleotide sequence ID" value="XM_033942939.1"/>
</dbReference>
<proteinExistence type="predicted"/>
<dbReference type="OrthoDB" id="10061449at2759"/>
<evidence type="ECO:0000313" key="9">
    <source>
        <dbReference type="RefSeq" id="XP_033798830.1"/>
    </source>
</evidence>
<keyword evidence="8" id="KW-1185">Reference proteome</keyword>
<dbReference type="GO" id="GO:0006508">
    <property type="term" value="P:proteolysis"/>
    <property type="evidence" value="ECO:0007669"/>
    <property type="project" value="UniProtKB-KW"/>
</dbReference>
<dbReference type="GeneID" id="117359722"/>
<dbReference type="Gene3D" id="2.40.10.10">
    <property type="entry name" value="Trypsin-like serine proteases"/>
    <property type="match status" value="3"/>
</dbReference>
<dbReference type="FunFam" id="2.40.10.10:FF:000176">
    <property type="entry name" value="Chymotrypsinogen A"/>
    <property type="match status" value="1"/>
</dbReference>
<evidence type="ECO:0000313" key="8">
    <source>
        <dbReference type="Proteomes" id="UP000515159"/>
    </source>
</evidence>
<dbReference type="InterPro" id="IPR043504">
    <property type="entry name" value="Peptidase_S1_PA_chymotrypsin"/>
</dbReference>
<dbReference type="CDD" id="cd00190">
    <property type="entry name" value="Tryp_SPc"/>
    <property type="match status" value="1"/>
</dbReference>
<reference evidence="9" key="1">
    <citation type="submission" date="2025-08" db="UniProtKB">
        <authorList>
            <consortium name="RefSeq"/>
        </authorList>
    </citation>
    <scope>IDENTIFICATION</scope>
</reference>
<evidence type="ECO:0000256" key="5">
    <source>
        <dbReference type="ARBA" id="ARBA00023157"/>
    </source>
</evidence>
<keyword evidence="4" id="KW-0865">Zymogen</keyword>
<dbReference type="PANTHER" id="PTHR24250">
    <property type="entry name" value="CHYMOTRYPSIN-RELATED"/>
    <property type="match status" value="1"/>
</dbReference>
<name>A0A6P8QSF5_GEOSA</name>
<dbReference type="InterPro" id="IPR009003">
    <property type="entry name" value="Peptidase_S1_PA"/>
</dbReference>
<organism evidence="8 9">
    <name type="scientific">Geotrypetes seraphini</name>
    <name type="common">Gaboon caecilian</name>
    <name type="synonym">Caecilia seraphini</name>
    <dbReference type="NCBI Taxonomy" id="260995"/>
    <lineage>
        <taxon>Eukaryota</taxon>
        <taxon>Metazoa</taxon>
        <taxon>Chordata</taxon>
        <taxon>Craniata</taxon>
        <taxon>Vertebrata</taxon>
        <taxon>Euteleostomi</taxon>
        <taxon>Amphibia</taxon>
        <taxon>Gymnophiona</taxon>
        <taxon>Geotrypetes</taxon>
    </lineage>
</organism>
<dbReference type="PROSITE" id="PS00134">
    <property type="entry name" value="TRYPSIN_HIS"/>
    <property type="match status" value="1"/>
</dbReference>
<accession>A0A6P8QSF5</accession>
<evidence type="ECO:0000256" key="2">
    <source>
        <dbReference type="ARBA" id="ARBA00022801"/>
    </source>
</evidence>
<dbReference type="KEGG" id="gsh:117359722"/>
<dbReference type="InParanoid" id="A0A6P8QSF5"/>
<dbReference type="SMART" id="SM00020">
    <property type="entry name" value="Tryp_SPc"/>
    <property type="match status" value="1"/>
</dbReference>
<keyword evidence="1 6" id="KW-0645">Protease</keyword>
<feature type="domain" description="Peptidase S1" evidence="7">
    <location>
        <begin position="61"/>
        <end position="283"/>
    </location>
</feature>
<dbReference type="SUPFAM" id="SSF50494">
    <property type="entry name" value="Trypsin-like serine proteases"/>
    <property type="match status" value="1"/>
</dbReference>
<dbReference type="Pfam" id="PF00089">
    <property type="entry name" value="Trypsin"/>
    <property type="match status" value="1"/>
</dbReference>
<evidence type="ECO:0000259" key="7">
    <source>
        <dbReference type="PROSITE" id="PS50240"/>
    </source>
</evidence>
<evidence type="ECO:0000256" key="4">
    <source>
        <dbReference type="ARBA" id="ARBA00023145"/>
    </source>
</evidence>
<keyword evidence="5" id="KW-1015">Disulfide bond</keyword>
<dbReference type="FunFam" id="2.40.10.10:FF:000181">
    <property type="entry name" value="Chymotrypsinogen A"/>
    <property type="match status" value="1"/>
</dbReference>
<dbReference type="InterPro" id="IPR033116">
    <property type="entry name" value="TRYPSIN_SER"/>
</dbReference>
<keyword evidence="3 6" id="KW-0720">Serine protease</keyword>
<gene>
    <name evidence="9" type="primary">LOC117359722</name>
</gene>